<keyword evidence="1" id="KW-0808">Transferase</keyword>
<name>A0ACC3TAD5_LIPKO</name>
<keyword evidence="2" id="KW-1185">Reference proteome</keyword>
<reference evidence="2" key="1">
    <citation type="journal article" date="2024" name="Front. Bioeng. Biotechnol.">
        <title>Genome-scale model development and genomic sequencing of the oleaginous clade Lipomyces.</title>
        <authorList>
            <person name="Czajka J.J."/>
            <person name="Han Y."/>
            <person name="Kim J."/>
            <person name="Mondo S.J."/>
            <person name="Hofstad B.A."/>
            <person name="Robles A."/>
            <person name="Haridas S."/>
            <person name="Riley R."/>
            <person name="LaButti K."/>
            <person name="Pangilinan J."/>
            <person name="Andreopoulos W."/>
            <person name="Lipzen A."/>
            <person name="Yan J."/>
            <person name="Wang M."/>
            <person name="Ng V."/>
            <person name="Grigoriev I.V."/>
            <person name="Spatafora J.W."/>
            <person name="Magnuson J.K."/>
            <person name="Baker S.E."/>
            <person name="Pomraning K.R."/>
        </authorList>
    </citation>
    <scope>NUCLEOTIDE SEQUENCE [LARGE SCALE GENOMIC DNA]</scope>
    <source>
        <strain evidence="2">CBS 7786</strain>
    </source>
</reference>
<dbReference type="EMBL" id="MU971337">
    <property type="protein sequence ID" value="KAK9240903.1"/>
    <property type="molecule type" value="Genomic_DNA"/>
</dbReference>
<proteinExistence type="predicted"/>
<dbReference type="Proteomes" id="UP001433508">
    <property type="component" value="Unassembled WGS sequence"/>
</dbReference>
<sequence>MTTDKKFPNGNKKGTLTAKLKSDKAIQETNSSSIVSKRSVERLYYPTPPHTPETNGSLENSHFFKYFVQKPQRRAPLINRGYWVRMEAVHTVVRQFLQSNSESKKIVINLGCGYDPLPFQYLAKRTTTRSKTTFVDVDYPDLIDIKRATITASEDLLRVVGEIYGFSTSNPAVKLASASYYCIGCDMSNLTDLEKSLEACGVLGEDCDLLFIAEVSLTYMNTDAADKVVQWASGVSRGQAQFALIEQILPAGADHPFARTMLRHFDRLNTPIKSVSTYPTIDAQINRFGSRGWSSVSCTDLQTFWYNHVAKEEKSRIQDIEHFDEWDEFFLFCQHYVLLIASTNKAPKTALDDVVIKSCTMDSGWDLDTFECSSLRRRWGAAATMSDSSIIYYGGLSPTTRLATSVLVTSKYASSFSVNSTTVPSPRMCHAMVGLSPDRILMTGGRGSPATPLSDCWIFNSDSNEWRQTTPMPGSRYRHAMAAIGLGRVVVFGGHVDNDSLAEWLLFDSECCTWTTLECETKLGRRESPSFCWLGTYGILSGGFNRFGDIYEDMYKWSVTGNRITLEPIHVGNDNIVRAGAQMVPWSDADSVLLIGGIKPRGILQMTDSFQIINLTDMSIINIDIGNKEKFPMLIGCSVLVNKDREIVIAGGGAVCFSFGACWNELAAVRPLSLPKRQWTIVDEAQQSLSVRSEVSASVDLQYKESTIATDGSVPIGEIELRQPKSIGDWREIQSKGVPVLIKDVSIGSCTRTWTPDYLKDKVGYDRRVTVHVSSNNAMNFQTRNFRYESLPFGKFIDAVYDTRGNHSIDSNELLYLRSLSAANPKSRPANLAEDFPEIAADFQLPAELRSVIGDKEFSSPLRISSPDVGVWLHYDVTANVLVQVRGTKRVRLYPPSDVSELLFPPGASSSLIPNIFDRSGSSIANVHPLETVMCPGDIVFIPPMWLHATLPLEPSISVNVFWKDLEPSLYSAGRDVYGNRDLKAYEDGRLLVKRIAKSLEVMPVDIRQFYLARLSDELRSG</sequence>
<gene>
    <name evidence="1" type="ORF">V1525DRAFT_394248</name>
</gene>
<comment type="caution">
    <text evidence="1">The sequence shown here is derived from an EMBL/GenBank/DDBJ whole genome shotgun (WGS) entry which is preliminary data.</text>
</comment>
<protein>
    <submittedName>
        <fullName evidence="1">S-adenosyl-L-methionine-dependent methyltransferase</fullName>
    </submittedName>
</protein>
<organism evidence="1 2">
    <name type="scientific">Lipomyces kononenkoae</name>
    <name type="common">Yeast</name>
    <dbReference type="NCBI Taxonomy" id="34357"/>
    <lineage>
        <taxon>Eukaryota</taxon>
        <taxon>Fungi</taxon>
        <taxon>Dikarya</taxon>
        <taxon>Ascomycota</taxon>
        <taxon>Saccharomycotina</taxon>
        <taxon>Lipomycetes</taxon>
        <taxon>Lipomycetales</taxon>
        <taxon>Lipomycetaceae</taxon>
        <taxon>Lipomyces</taxon>
    </lineage>
</organism>
<accession>A0ACC3TAD5</accession>
<keyword evidence="1" id="KW-0489">Methyltransferase</keyword>
<evidence type="ECO:0000313" key="1">
    <source>
        <dbReference type="EMBL" id="KAK9240903.1"/>
    </source>
</evidence>
<evidence type="ECO:0000313" key="2">
    <source>
        <dbReference type="Proteomes" id="UP001433508"/>
    </source>
</evidence>